<proteinExistence type="predicted"/>
<gene>
    <name evidence="1" type="ORF">PGIGA_G00249840</name>
</gene>
<reference evidence="1 2" key="1">
    <citation type="journal article" date="2022" name="bioRxiv">
        <title>An ancient truncated duplication of the anti-Mullerian hormone receptor type 2 gene is a potential conserved master sex determinant in the Pangasiidae catfish family.</title>
        <authorList>
            <person name="Wen M."/>
            <person name="Pan Q."/>
            <person name="Jouanno E."/>
            <person name="Montfort J."/>
            <person name="Zahm M."/>
            <person name="Cabau C."/>
            <person name="Klopp C."/>
            <person name="Iampietro C."/>
            <person name="Roques C."/>
            <person name="Bouchez O."/>
            <person name="Castinel A."/>
            <person name="Donnadieu C."/>
            <person name="Parrinello H."/>
            <person name="Poncet C."/>
            <person name="Belmonte E."/>
            <person name="Gautier V."/>
            <person name="Avarre J.-C."/>
            <person name="Dugue R."/>
            <person name="Gustiano R."/>
            <person name="Ha T.T.T."/>
            <person name="Campet M."/>
            <person name="Sriphairoj K."/>
            <person name="Ribolli J."/>
            <person name="de Almeida F.L."/>
            <person name="Desvignes T."/>
            <person name="Postlethwait J.H."/>
            <person name="Bucao C.F."/>
            <person name="Robinson-Rechavi M."/>
            <person name="Bobe J."/>
            <person name="Herpin A."/>
            <person name="Guiguen Y."/>
        </authorList>
    </citation>
    <scope>NUCLEOTIDE SEQUENCE [LARGE SCALE GENOMIC DNA]</scope>
    <source>
        <strain evidence="1">YG-Dec2019</strain>
    </source>
</reference>
<dbReference type="Proteomes" id="UP000829447">
    <property type="component" value="Linkage Group LG8"/>
</dbReference>
<keyword evidence="2" id="KW-1185">Reference proteome</keyword>
<accession>A0ACC5WRJ6</accession>
<evidence type="ECO:0000313" key="1">
    <source>
        <dbReference type="EMBL" id="MCI4381306.1"/>
    </source>
</evidence>
<evidence type="ECO:0000313" key="2">
    <source>
        <dbReference type="Proteomes" id="UP000829447"/>
    </source>
</evidence>
<organism evidence="1 2">
    <name type="scientific">Pangasianodon gigas</name>
    <name type="common">Mekong giant catfish</name>
    <name type="synonym">Pangasius gigas</name>
    <dbReference type="NCBI Taxonomy" id="30993"/>
    <lineage>
        <taxon>Eukaryota</taxon>
        <taxon>Metazoa</taxon>
        <taxon>Chordata</taxon>
        <taxon>Craniata</taxon>
        <taxon>Vertebrata</taxon>
        <taxon>Euteleostomi</taxon>
        <taxon>Actinopterygii</taxon>
        <taxon>Neopterygii</taxon>
        <taxon>Teleostei</taxon>
        <taxon>Ostariophysi</taxon>
        <taxon>Siluriformes</taxon>
        <taxon>Pangasiidae</taxon>
        <taxon>Pangasianodon</taxon>
    </lineage>
</organism>
<dbReference type="EMBL" id="CM040461">
    <property type="protein sequence ID" value="MCI4381306.1"/>
    <property type="molecule type" value="Genomic_DNA"/>
</dbReference>
<sequence>MGSLGGAERLDEVHCLWALCPHPCCWEAERRIAKGIYRRAVRVPTKHCTNIEESLPSLTVVDVSEWAGTRTVSSDRAYLSRIPSKAVPPRKDTTQRLKTTDPSFPAIRSAAAKSQTRESGIRDKSDNTAHISPLIGSPWGSGSLVLWVPNPHYIPQCLKSSKSPHCAVKELICLPAPHTQNTSKAKRKGTTKRVRFQLTCSPLTFHPSQWAESVSPGQLEVDTGDDMNASAAEDEPELPGDPSAFLVKNKPVVFHSVRERRVRRASQDTPASLYKLDSKTGEEDTDWDSLRGQPYLWKRHNVPPAVISPPGGARGAQETVGSSPVSKVSSDRTLHSPQCAAPAAWPCVKRTLCHSRYTHPLLSHKKHHQGTGSELDMTICSTSAVTEHNQLHRMLDTDERRGRDGGSKGADAPLNSEFYGRRSTHKLYENSNPSPDTSPDLRIITGAMEPWGGRSSTEHLCTSTPSLSYL</sequence>
<name>A0ACC5WRJ6_PANGG</name>
<protein>
    <submittedName>
        <fullName evidence="1">Uncharacterized protein</fullName>
    </submittedName>
</protein>
<comment type="caution">
    <text evidence="1">The sequence shown here is derived from an EMBL/GenBank/DDBJ whole genome shotgun (WGS) entry which is preliminary data.</text>
</comment>